<dbReference type="RefSeq" id="WP_094406051.1">
    <property type="nucleotide sequence ID" value="NZ_NMVO01000015.1"/>
</dbReference>
<dbReference type="PANTHER" id="PTHR30535:SF35">
    <property type="entry name" value="PERIPLASMIC BINDING PROTEIN"/>
    <property type="match status" value="1"/>
</dbReference>
<dbReference type="OrthoDB" id="9816357at2"/>
<dbReference type="AlphaFoldDB" id="A0A255G6Q2"/>
<comment type="caution">
    <text evidence="2">The sequence shown here is derived from an EMBL/GenBank/DDBJ whole genome shotgun (WGS) entry which is preliminary data.</text>
</comment>
<dbReference type="InterPro" id="IPR050902">
    <property type="entry name" value="ABC_Transporter_SBP"/>
</dbReference>
<comment type="similarity">
    <text evidence="1">Belongs to the bacterial solute-binding protein 8 family.</text>
</comment>
<protein>
    <submittedName>
        <fullName evidence="2">Cobalamin-binding protein</fullName>
    </submittedName>
</protein>
<dbReference type="SUPFAM" id="SSF53807">
    <property type="entry name" value="Helical backbone' metal receptor"/>
    <property type="match status" value="1"/>
</dbReference>
<name>A0A255G6Q2_9ACTN</name>
<keyword evidence="3" id="KW-1185">Reference proteome</keyword>
<dbReference type="PANTHER" id="PTHR30535">
    <property type="entry name" value="VITAMIN B12-BINDING PROTEIN"/>
    <property type="match status" value="1"/>
</dbReference>
<accession>A0A255G6Q2</accession>
<dbReference type="Gene3D" id="3.40.50.1980">
    <property type="entry name" value="Nitrogenase molybdenum iron protein domain"/>
    <property type="match status" value="2"/>
</dbReference>
<reference evidence="2 3" key="1">
    <citation type="submission" date="2017-07" db="EMBL/GenBank/DDBJ databases">
        <title>Draft whole genome sequences of clinical Proprionibacteriaceae strains.</title>
        <authorList>
            <person name="Bernier A.-M."/>
            <person name="Bernard K."/>
            <person name="Domingo M.-C."/>
        </authorList>
    </citation>
    <scope>NUCLEOTIDE SEQUENCE [LARGE SCALE GENOMIC DNA]</scope>
    <source>
        <strain evidence="2 3">NML 030167</strain>
    </source>
</reference>
<proteinExistence type="inferred from homology"/>
<sequence>MRADDLGADVPLTGPVRRICSLVPSLTEALAATAVDRLVGVTDWCTHPAELDTLGVHRVRGTKNPDLAAIRELAPELVVANQEENRELDVRRLREAGIPVWVTRIETLEEAYASLRRLITRALGLGVPDWLRAAEAAWAEPAPDRGTAVVPIWKNPWMVVGADTFTADLLARLGVRVLTPGPGRYPHAELDELPVLRPDRVLLPDEPYAFSADDGPGDFPDLPTVLLSGRALTWYGPSLVTARAELEAALDG</sequence>
<dbReference type="Proteomes" id="UP000215896">
    <property type="component" value="Unassembled WGS sequence"/>
</dbReference>
<dbReference type="NCBIfam" id="NF038402">
    <property type="entry name" value="TroA_like"/>
    <property type="match status" value="1"/>
</dbReference>
<evidence type="ECO:0000256" key="1">
    <source>
        <dbReference type="ARBA" id="ARBA00008814"/>
    </source>
</evidence>
<organism evidence="2 3">
    <name type="scientific">Enemella evansiae</name>
    <dbReference type="NCBI Taxonomy" id="2016499"/>
    <lineage>
        <taxon>Bacteria</taxon>
        <taxon>Bacillati</taxon>
        <taxon>Actinomycetota</taxon>
        <taxon>Actinomycetes</taxon>
        <taxon>Propionibacteriales</taxon>
        <taxon>Propionibacteriaceae</taxon>
        <taxon>Enemella</taxon>
    </lineage>
</organism>
<evidence type="ECO:0000313" key="2">
    <source>
        <dbReference type="EMBL" id="OYO11609.1"/>
    </source>
</evidence>
<gene>
    <name evidence="2" type="ORF">CGZ94_14380</name>
</gene>
<dbReference type="EMBL" id="NMVO01000015">
    <property type="protein sequence ID" value="OYO11609.1"/>
    <property type="molecule type" value="Genomic_DNA"/>
</dbReference>
<evidence type="ECO:0000313" key="3">
    <source>
        <dbReference type="Proteomes" id="UP000215896"/>
    </source>
</evidence>
<dbReference type="InterPro" id="IPR054828">
    <property type="entry name" value="Vit_B12_bind_prot"/>
</dbReference>